<proteinExistence type="predicted"/>
<accession>A0A9P0T9Y5</accession>
<keyword evidence="1" id="KW-1133">Transmembrane helix</keyword>
<protein>
    <recommendedName>
        <fullName evidence="6">NADH:ubiquinone oxidoreductase intermediate-associated protein 30 domain-containing protein</fullName>
    </recommendedName>
</protein>
<dbReference type="InterPro" id="IPR013857">
    <property type="entry name" value="NADH-UbQ_OxRdtase-assoc_prot30"/>
</dbReference>
<dbReference type="PANTHER" id="PTHR21377">
    <property type="entry name" value="PROTEIN FAM210B, MITOCHONDRIAL"/>
    <property type="match status" value="1"/>
</dbReference>
<comment type="caution">
    <text evidence="4">The sequence shown here is derived from an EMBL/GenBank/DDBJ whole genome shotgun (WGS) entry which is preliminary data.</text>
</comment>
<feature type="transmembrane region" description="Helical" evidence="1">
    <location>
        <begin position="191"/>
        <end position="214"/>
    </location>
</feature>
<gene>
    <name evidence="4" type="ORF">PIBRA_LOCUS2771</name>
</gene>
<evidence type="ECO:0000256" key="1">
    <source>
        <dbReference type="SAM" id="Phobius"/>
    </source>
</evidence>
<dbReference type="InterPro" id="IPR008979">
    <property type="entry name" value="Galactose-bd-like_sf"/>
</dbReference>
<dbReference type="InterPro" id="IPR045866">
    <property type="entry name" value="FAM210A/B-like"/>
</dbReference>
<evidence type="ECO:0000313" key="5">
    <source>
        <dbReference type="Proteomes" id="UP001152562"/>
    </source>
</evidence>
<dbReference type="SUPFAM" id="SSF49785">
    <property type="entry name" value="Galactose-binding domain-like"/>
    <property type="match status" value="1"/>
</dbReference>
<dbReference type="Pfam" id="PF08547">
    <property type="entry name" value="CIA30"/>
    <property type="match status" value="1"/>
</dbReference>
<evidence type="ECO:0008006" key="6">
    <source>
        <dbReference type="Google" id="ProtNLM"/>
    </source>
</evidence>
<evidence type="ECO:0000259" key="3">
    <source>
        <dbReference type="Pfam" id="PF08547"/>
    </source>
</evidence>
<dbReference type="Proteomes" id="UP001152562">
    <property type="component" value="Unassembled WGS sequence"/>
</dbReference>
<dbReference type="PANTHER" id="PTHR21377:SF0">
    <property type="entry name" value="PROTEIN FAM210B, MITOCHONDRIAL"/>
    <property type="match status" value="1"/>
</dbReference>
<feature type="domain" description="DUF1279" evidence="2">
    <location>
        <begin position="183"/>
        <end position="269"/>
    </location>
</feature>
<feature type="domain" description="NADH:ubiquinone oxidoreductase intermediate-associated protein 30" evidence="3">
    <location>
        <begin position="306"/>
        <end position="473"/>
    </location>
</feature>
<dbReference type="InterPro" id="IPR009688">
    <property type="entry name" value="FAM210A/B-like_dom"/>
</dbReference>
<reference evidence="4" key="1">
    <citation type="submission" date="2022-05" db="EMBL/GenBank/DDBJ databases">
        <authorList>
            <person name="Okamura Y."/>
        </authorList>
    </citation>
    <scope>NUCLEOTIDE SEQUENCE</scope>
</reference>
<evidence type="ECO:0000259" key="2">
    <source>
        <dbReference type="Pfam" id="PF06916"/>
    </source>
</evidence>
<dbReference type="Pfam" id="PF06916">
    <property type="entry name" value="FAM210A-B_dom"/>
    <property type="match status" value="1"/>
</dbReference>
<keyword evidence="5" id="KW-1185">Reference proteome</keyword>
<dbReference type="PROSITE" id="PS51257">
    <property type="entry name" value="PROKAR_LIPOPROTEIN"/>
    <property type="match status" value="1"/>
</dbReference>
<dbReference type="AlphaFoldDB" id="A0A9P0T9Y5"/>
<keyword evidence="1" id="KW-0472">Membrane</keyword>
<keyword evidence="1" id="KW-0812">Transmembrane</keyword>
<dbReference type="GO" id="GO:0005739">
    <property type="term" value="C:mitochondrion"/>
    <property type="evidence" value="ECO:0007669"/>
    <property type="project" value="TreeGrafter"/>
</dbReference>
<sequence>MLKVYSRINQNFYPQKHLPNTYFGGSCILGKTIHNTISVRFPQVAALKLPTNVVNINATEMGRFSPLRERDISGPVINAYSDKLNMKIDITVQSDPYVNKYDCRGAVSLSSSMQSNVPSPFSGNHTHLGMPGSQWGQGYKYLSDNLQSAHYLTLRNEYRGIIGAIGTRKMSSNASDTLSAKDKLKKAVKDYGATVIVFHVSISLMSLGICYVLVSSGVDLVAVMKYFNIEEGKLSNMITSNAGTFVIAYAIHKVLAPARIGITLTSTPFIISQQVTMTSNINDEGQQLACAINSCNITSPEGQFLFDFTKDDNVYDWQEQSDTVRSVGMSKAVFVLHQNTQFRRAIFFALLNPQLNGAGFAGIRALGYHDLTQYTKLQVQCRGQGQFNGFKIVLRHKGLNNEPNYSFEQYFQAPKDEFAVKTLPFSEFKAYYRGKRVNNNETLDLSQITSIGIQMYGGVYQPVKQKGPATLEVDWIRAV</sequence>
<name>A0A9P0T9Y5_PIEBR</name>
<dbReference type="EMBL" id="CALOZG010000003">
    <property type="protein sequence ID" value="CAH4003374.1"/>
    <property type="molecule type" value="Genomic_DNA"/>
</dbReference>
<organism evidence="4 5">
    <name type="scientific">Pieris brassicae</name>
    <name type="common">White butterfly</name>
    <name type="synonym">Large white butterfly</name>
    <dbReference type="NCBI Taxonomy" id="7116"/>
    <lineage>
        <taxon>Eukaryota</taxon>
        <taxon>Metazoa</taxon>
        <taxon>Ecdysozoa</taxon>
        <taxon>Arthropoda</taxon>
        <taxon>Hexapoda</taxon>
        <taxon>Insecta</taxon>
        <taxon>Pterygota</taxon>
        <taxon>Neoptera</taxon>
        <taxon>Endopterygota</taxon>
        <taxon>Lepidoptera</taxon>
        <taxon>Glossata</taxon>
        <taxon>Ditrysia</taxon>
        <taxon>Papilionoidea</taxon>
        <taxon>Pieridae</taxon>
        <taxon>Pierinae</taxon>
        <taxon>Pieris</taxon>
    </lineage>
</organism>
<evidence type="ECO:0000313" key="4">
    <source>
        <dbReference type="EMBL" id="CAH4003374.1"/>
    </source>
</evidence>